<proteinExistence type="predicted"/>
<dbReference type="OrthoDB" id="6712014at2"/>
<reference evidence="1 2" key="1">
    <citation type="submission" date="2018-09" db="EMBL/GenBank/DDBJ databases">
        <title>The draft genome of Acinetobacter spp. strains.</title>
        <authorList>
            <person name="Qin J."/>
            <person name="Feng Y."/>
            <person name="Zong Z."/>
        </authorList>
    </citation>
    <scope>NUCLEOTIDE SEQUENCE [LARGE SCALE GENOMIC DNA]</scope>
    <source>
        <strain evidence="1 2">WCHAc060012</strain>
    </source>
</reference>
<dbReference type="AlphaFoldDB" id="A0A3A8E8Y9"/>
<name>A0A3A8E8Y9_9GAMM</name>
<gene>
    <name evidence="1" type="primary">hemP</name>
    <name evidence="1" type="ORF">D7V32_09220</name>
</gene>
<dbReference type="Gene3D" id="2.10.70.10">
    <property type="entry name" value="Complement Module, domain 1"/>
    <property type="match status" value="1"/>
</dbReference>
<dbReference type="Proteomes" id="UP000282388">
    <property type="component" value="Unassembled WGS sequence"/>
</dbReference>
<dbReference type="RefSeq" id="WP_117007763.1">
    <property type="nucleotide sequence ID" value="NZ_RAXV01000018.1"/>
</dbReference>
<dbReference type="EMBL" id="RAXV01000018">
    <property type="protein sequence ID" value="RKG31055.1"/>
    <property type="molecule type" value="Genomic_DNA"/>
</dbReference>
<sequence length="56" mass="6604">MNAPFSLFTRSNETHHALPMLHSNNLFALGREIRIMHAGEEYRLRLTRNNRLILTK</sequence>
<organism evidence="1 2">
    <name type="scientific">Acinetobacter tianfuensis</name>
    <dbReference type="NCBI Taxonomy" id="2419603"/>
    <lineage>
        <taxon>Bacteria</taxon>
        <taxon>Pseudomonadati</taxon>
        <taxon>Pseudomonadota</taxon>
        <taxon>Gammaproteobacteria</taxon>
        <taxon>Moraxellales</taxon>
        <taxon>Moraxellaceae</taxon>
        <taxon>Acinetobacter</taxon>
    </lineage>
</organism>
<evidence type="ECO:0000313" key="2">
    <source>
        <dbReference type="Proteomes" id="UP000282388"/>
    </source>
</evidence>
<comment type="caution">
    <text evidence="1">The sequence shown here is derived from an EMBL/GenBank/DDBJ whole genome shotgun (WGS) entry which is preliminary data.</text>
</comment>
<dbReference type="Pfam" id="PF10636">
    <property type="entry name" value="hemP"/>
    <property type="match status" value="1"/>
</dbReference>
<protein>
    <submittedName>
        <fullName evidence="1">Hemin uptake protein HemP</fullName>
    </submittedName>
</protein>
<dbReference type="InterPro" id="IPR019600">
    <property type="entry name" value="Hemin_uptake_protein_HemP"/>
</dbReference>
<keyword evidence="2" id="KW-1185">Reference proteome</keyword>
<accession>A0A3A8E8Y9</accession>
<evidence type="ECO:0000313" key="1">
    <source>
        <dbReference type="EMBL" id="RKG31055.1"/>
    </source>
</evidence>